<feature type="coiled-coil region" evidence="7">
    <location>
        <begin position="218"/>
        <end position="245"/>
    </location>
</feature>
<dbReference type="Pfam" id="PF12221">
    <property type="entry name" value="HflK_N"/>
    <property type="match status" value="1"/>
</dbReference>
<keyword evidence="5 6" id="KW-0472">Membrane</keyword>
<evidence type="ECO:0000256" key="6">
    <source>
        <dbReference type="RuleBase" id="RU364113"/>
    </source>
</evidence>
<comment type="caution">
    <text evidence="10">The sequence shown here is derived from an EMBL/GenBank/DDBJ whole genome shotgun (WGS) entry which is preliminary data.</text>
</comment>
<dbReference type="SMART" id="SM00244">
    <property type="entry name" value="PHB"/>
    <property type="match status" value="1"/>
</dbReference>
<evidence type="ECO:0000256" key="4">
    <source>
        <dbReference type="ARBA" id="ARBA00022989"/>
    </source>
</evidence>
<dbReference type="EMBL" id="JBHSHD010000007">
    <property type="protein sequence ID" value="MFC4820614.1"/>
    <property type="molecule type" value="Genomic_DNA"/>
</dbReference>
<keyword evidence="3 6" id="KW-0812">Transmembrane</keyword>
<dbReference type="Gene3D" id="3.30.479.30">
    <property type="entry name" value="Band 7 domain"/>
    <property type="match status" value="1"/>
</dbReference>
<dbReference type="NCBIfam" id="TIGR01933">
    <property type="entry name" value="hflK"/>
    <property type="match status" value="1"/>
</dbReference>
<accession>A0ABV9QVZ9</accession>
<organism evidence="10 11">
    <name type="scientific">Dokdonella ginsengisoli</name>
    <dbReference type="NCBI Taxonomy" id="363846"/>
    <lineage>
        <taxon>Bacteria</taxon>
        <taxon>Pseudomonadati</taxon>
        <taxon>Pseudomonadota</taxon>
        <taxon>Gammaproteobacteria</taxon>
        <taxon>Lysobacterales</taxon>
        <taxon>Rhodanobacteraceae</taxon>
        <taxon>Dokdonella</taxon>
    </lineage>
</organism>
<feature type="domain" description="Band 7" evidence="9">
    <location>
        <begin position="65"/>
        <end position="226"/>
    </location>
</feature>
<evidence type="ECO:0000259" key="9">
    <source>
        <dbReference type="SMART" id="SM00244"/>
    </source>
</evidence>
<comment type="function">
    <text evidence="6">HflC and HflK could encode or regulate a protease.</text>
</comment>
<keyword evidence="11" id="KW-1185">Reference proteome</keyword>
<dbReference type="InterPro" id="IPR001107">
    <property type="entry name" value="Band_7"/>
</dbReference>
<dbReference type="GO" id="GO:0006508">
    <property type="term" value="P:proteolysis"/>
    <property type="evidence" value="ECO:0007669"/>
    <property type="project" value="UniProtKB-KW"/>
</dbReference>
<evidence type="ECO:0000256" key="1">
    <source>
        <dbReference type="ARBA" id="ARBA00004167"/>
    </source>
</evidence>
<comment type="subcellular location">
    <subcellularLocation>
        <location evidence="1">Membrane</location>
        <topology evidence="1">Single-pass membrane protein</topology>
    </subcellularLocation>
</comment>
<evidence type="ECO:0000256" key="5">
    <source>
        <dbReference type="ARBA" id="ARBA00023136"/>
    </source>
</evidence>
<dbReference type="Pfam" id="PF01145">
    <property type="entry name" value="Band_7"/>
    <property type="match status" value="1"/>
</dbReference>
<reference evidence="11" key="1">
    <citation type="journal article" date="2019" name="Int. J. Syst. Evol. Microbiol.">
        <title>The Global Catalogue of Microorganisms (GCM) 10K type strain sequencing project: providing services to taxonomists for standard genome sequencing and annotation.</title>
        <authorList>
            <consortium name="The Broad Institute Genomics Platform"/>
            <consortium name="The Broad Institute Genome Sequencing Center for Infectious Disease"/>
            <person name="Wu L."/>
            <person name="Ma J."/>
        </authorList>
    </citation>
    <scope>NUCLEOTIDE SEQUENCE [LARGE SCALE GENOMIC DNA]</scope>
    <source>
        <strain evidence="11">CCUG 30340</strain>
    </source>
</reference>
<name>A0ABV9QVZ9_9GAMM</name>
<comment type="similarity">
    <text evidence="2 6">Belongs to the band 7/mec-2 family. HflK subfamily.</text>
</comment>
<dbReference type="Proteomes" id="UP001595886">
    <property type="component" value="Unassembled WGS sequence"/>
</dbReference>
<keyword evidence="10" id="KW-0378">Hydrolase</keyword>
<protein>
    <recommendedName>
        <fullName evidence="6">Protein HflK</fullName>
    </recommendedName>
</protein>
<feature type="region of interest" description="Disordered" evidence="8">
    <location>
        <begin position="1"/>
        <end position="26"/>
    </location>
</feature>
<evidence type="ECO:0000313" key="10">
    <source>
        <dbReference type="EMBL" id="MFC4820614.1"/>
    </source>
</evidence>
<dbReference type="InterPro" id="IPR050710">
    <property type="entry name" value="Band7/mec-2_domain"/>
</dbReference>
<sequence length="352" mass="38012">MAWNEPGGGKQRDPWRDNGGGNGGGPDLDALTRRLREFFNRLFGGGGGGPGVAVVAMLLVWLAFDSVALIKAGESGVVLRFGEVARLMTPGINFKLPRPIETLYKVNVGGVRTTNAQVRMLTRDENIVLIDFNVQYLVTDPQKVLFGVRDPDGTLGQAAESAVRSVVGGSTMDTILSGQRAELITRAKQQLQATLDQYKTGLTVNALNFQNVRPPQEVKDAFDDASRALQDKQRLEEEAKAYASKVVPEARGDAATARAEAEGYKSERIARAEGDAQRFNLVQGQYRLAPEVTRKRMYLETMQEVLSQTPKIIDFSAGKNILSLPASPEVRAVVPGAAGTTVVSPETGKGGR</sequence>
<keyword evidence="4 6" id="KW-1133">Transmembrane helix</keyword>
<evidence type="ECO:0000256" key="2">
    <source>
        <dbReference type="ARBA" id="ARBA00006971"/>
    </source>
</evidence>
<dbReference type="InterPro" id="IPR010201">
    <property type="entry name" value="HflK"/>
</dbReference>
<evidence type="ECO:0000256" key="7">
    <source>
        <dbReference type="SAM" id="Coils"/>
    </source>
</evidence>
<dbReference type="SUPFAM" id="SSF117892">
    <property type="entry name" value="Band 7/SPFH domain"/>
    <property type="match status" value="1"/>
</dbReference>
<dbReference type="PANTHER" id="PTHR43327:SF2">
    <property type="entry name" value="MODULATOR OF FTSH PROTEASE HFLK"/>
    <property type="match status" value="1"/>
</dbReference>
<dbReference type="CDD" id="cd03404">
    <property type="entry name" value="SPFH_HflK"/>
    <property type="match status" value="1"/>
</dbReference>
<gene>
    <name evidence="10" type="primary">hflK</name>
    <name evidence="10" type="ORF">ACFO6Q_09775</name>
</gene>
<dbReference type="InterPro" id="IPR036013">
    <property type="entry name" value="Band_7/SPFH_dom_sf"/>
</dbReference>
<keyword evidence="7" id="KW-0175">Coiled coil</keyword>
<evidence type="ECO:0000256" key="8">
    <source>
        <dbReference type="SAM" id="MobiDB-lite"/>
    </source>
</evidence>
<evidence type="ECO:0000313" key="11">
    <source>
        <dbReference type="Proteomes" id="UP001595886"/>
    </source>
</evidence>
<keyword evidence="10" id="KW-0645">Protease</keyword>
<dbReference type="GO" id="GO:0008233">
    <property type="term" value="F:peptidase activity"/>
    <property type="evidence" value="ECO:0007669"/>
    <property type="project" value="UniProtKB-KW"/>
</dbReference>
<comment type="subunit">
    <text evidence="6">HflC and HflK may interact to form a multimeric complex.</text>
</comment>
<dbReference type="InterPro" id="IPR020980">
    <property type="entry name" value="Membrane_HflK_N"/>
</dbReference>
<dbReference type="PANTHER" id="PTHR43327">
    <property type="entry name" value="STOMATIN-LIKE PROTEIN 2, MITOCHONDRIAL"/>
    <property type="match status" value="1"/>
</dbReference>
<evidence type="ECO:0000256" key="3">
    <source>
        <dbReference type="ARBA" id="ARBA00022692"/>
    </source>
</evidence>
<dbReference type="RefSeq" id="WP_380020482.1">
    <property type="nucleotide sequence ID" value="NZ_JBHSHD010000007.1"/>
</dbReference>
<feature type="transmembrane region" description="Helical" evidence="6">
    <location>
        <begin position="42"/>
        <end position="64"/>
    </location>
</feature>
<proteinExistence type="inferred from homology"/>